<name>A0AA48RBD4_9ZZZZ</name>
<organism evidence="5">
    <name type="scientific">freshwater sediment metagenome</name>
    <dbReference type="NCBI Taxonomy" id="556182"/>
    <lineage>
        <taxon>unclassified sequences</taxon>
        <taxon>metagenomes</taxon>
        <taxon>ecological metagenomes</taxon>
    </lineage>
</organism>
<protein>
    <recommendedName>
        <fullName evidence="4">Outer membrane protein beta-barrel domain-containing protein</fullName>
    </recommendedName>
</protein>
<feature type="domain" description="Outer membrane protein beta-barrel" evidence="4">
    <location>
        <begin position="43"/>
        <end position="259"/>
    </location>
</feature>
<dbReference type="InterPro" id="IPR027385">
    <property type="entry name" value="Beta-barrel_OMP"/>
</dbReference>
<accession>A0AA48RBD4</accession>
<dbReference type="PANTHER" id="PTHR34001">
    <property type="entry name" value="BLL7405 PROTEIN"/>
    <property type="match status" value="1"/>
</dbReference>
<dbReference type="PANTHER" id="PTHR34001:SF3">
    <property type="entry name" value="BLL7405 PROTEIN"/>
    <property type="match status" value="1"/>
</dbReference>
<evidence type="ECO:0000256" key="3">
    <source>
        <dbReference type="ARBA" id="ARBA00023136"/>
    </source>
</evidence>
<dbReference type="GO" id="GO:0016020">
    <property type="term" value="C:membrane"/>
    <property type="evidence" value="ECO:0007669"/>
    <property type="project" value="UniProtKB-SubCell"/>
</dbReference>
<dbReference type="InterPro" id="IPR011250">
    <property type="entry name" value="OMP/PagP_B-barrel"/>
</dbReference>
<dbReference type="SUPFAM" id="SSF56925">
    <property type="entry name" value="OMPA-like"/>
    <property type="match status" value="1"/>
</dbReference>
<dbReference type="InterPro" id="IPR051692">
    <property type="entry name" value="OMP-like"/>
</dbReference>
<evidence type="ECO:0000259" key="4">
    <source>
        <dbReference type="Pfam" id="PF13505"/>
    </source>
</evidence>
<reference evidence="5" key="1">
    <citation type="submission" date="2023-07" db="EMBL/GenBank/DDBJ databases">
        <authorList>
            <person name="Pelsma A.J. K."/>
        </authorList>
    </citation>
    <scope>NUCLEOTIDE SEQUENCE</scope>
</reference>
<dbReference type="Gene3D" id="2.40.160.20">
    <property type="match status" value="1"/>
</dbReference>
<dbReference type="Pfam" id="PF13505">
    <property type="entry name" value="OMP_b-brl"/>
    <property type="match status" value="1"/>
</dbReference>
<dbReference type="EMBL" id="OY288114">
    <property type="protein sequence ID" value="CAJ0880959.1"/>
    <property type="molecule type" value="Genomic_DNA"/>
</dbReference>
<sequence length="272" mass="28344">MKKIGLLAAASFAALSVGAAVAADLPGRKAAPAYLPPPPPPPLWTGFYAGLNLGGAWSANSVNPNQLTPYVSTADGQLFLLPGNTNGGNNAGGVVGGGQVGYNYQIGPSFLVGLETDIQGTSMKSGGNTNYILYPDPNFAGAYLYPLTPGGNPGVAVNWFGTVRGRAGWLFTPTLLLYGTAGFAYGGVSGGFSNYSNTRTGWTAGGGVEWMFLPNWSAKAEYLYTDLNSGGTTGFWGYNYGYHRHPQINTVRAGVNYHFNWGAATAPAIASY</sequence>
<evidence type="ECO:0000313" key="5">
    <source>
        <dbReference type="EMBL" id="CAJ0880959.1"/>
    </source>
</evidence>
<gene>
    <name evidence="5" type="ORF">AMST5_03202</name>
</gene>
<keyword evidence="3" id="KW-0472">Membrane</keyword>
<keyword evidence="2" id="KW-0732">Signal</keyword>
<dbReference type="AlphaFoldDB" id="A0AA48RBD4"/>
<comment type="subcellular location">
    <subcellularLocation>
        <location evidence="1">Membrane</location>
    </subcellularLocation>
</comment>
<proteinExistence type="predicted"/>
<evidence type="ECO:0000256" key="1">
    <source>
        <dbReference type="ARBA" id="ARBA00004370"/>
    </source>
</evidence>
<evidence type="ECO:0000256" key="2">
    <source>
        <dbReference type="ARBA" id="ARBA00022729"/>
    </source>
</evidence>